<dbReference type="RefSeq" id="WP_073006453.1">
    <property type="nucleotide sequence ID" value="NZ_FQZO01000003.1"/>
</dbReference>
<dbReference type="Gene3D" id="1.10.10.10">
    <property type="entry name" value="Winged helix-like DNA-binding domain superfamily/Winged helix DNA-binding domain"/>
    <property type="match status" value="1"/>
</dbReference>
<keyword evidence="1" id="KW-0805">Transcription regulation</keyword>
<reference evidence="4 5" key="1">
    <citation type="submission" date="2016-11" db="EMBL/GenBank/DDBJ databases">
        <authorList>
            <person name="Jaros S."/>
            <person name="Januszkiewicz K."/>
            <person name="Wedrychowicz H."/>
        </authorList>
    </citation>
    <scope>NUCLEOTIDE SEQUENCE [LARGE SCALE GENOMIC DNA]</scope>
    <source>
        <strain evidence="4 5">DSM 21864</strain>
    </source>
</reference>
<feature type="domain" description="HTH deoR-type" evidence="3">
    <location>
        <begin position="3"/>
        <end position="58"/>
    </location>
</feature>
<organism evidence="4 5">
    <name type="scientific">Clostridium amylolyticum</name>
    <dbReference type="NCBI Taxonomy" id="1121298"/>
    <lineage>
        <taxon>Bacteria</taxon>
        <taxon>Bacillati</taxon>
        <taxon>Bacillota</taxon>
        <taxon>Clostridia</taxon>
        <taxon>Eubacteriales</taxon>
        <taxon>Clostridiaceae</taxon>
        <taxon>Clostridium</taxon>
    </lineage>
</organism>
<dbReference type="SMART" id="SM00420">
    <property type="entry name" value="HTH_DEOR"/>
    <property type="match status" value="1"/>
</dbReference>
<dbReference type="Proteomes" id="UP000184080">
    <property type="component" value="Unassembled WGS sequence"/>
</dbReference>
<evidence type="ECO:0000259" key="3">
    <source>
        <dbReference type="PROSITE" id="PS51000"/>
    </source>
</evidence>
<gene>
    <name evidence="4" type="ORF">SAMN05444401_2207</name>
</gene>
<name>A0A1M6GR14_9CLOT</name>
<dbReference type="SUPFAM" id="SSF100950">
    <property type="entry name" value="NagB/RpiA/CoA transferase-like"/>
    <property type="match status" value="1"/>
</dbReference>
<dbReference type="InterPro" id="IPR036388">
    <property type="entry name" value="WH-like_DNA-bd_sf"/>
</dbReference>
<keyword evidence="5" id="KW-1185">Reference proteome</keyword>
<dbReference type="InterPro" id="IPR050313">
    <property type="entry name" value="Carb_Metab_HTH_regulators"/>
</dbReference>
<dbReference type="InterPro" id="IPR037171">
    <property type="entry name" value="NagB/RpiA_transferase-like"/>
</dbReference>
<dbReference type="InterPro" id="IPR001034">
    <property type="entry name" value="DeoR_HTH"/>
</dbReference>
<dbReference type="STRING" id="1121298.SAMN05444401_2207"/>
<dbReference type="PRINTS" id="PR00037">
    <property type="entry name" value="HTHLACR"/>
</dbReference>
<proteinExistence type="predicted"/>
<evidence type="ECO:0000256" key="2">
    <source>
        <dbReference type="ARBA" id="ARBA00023163"/>
    </source>
</evidence>
<dbReference type="Pfam" id="PF08220">
    <property type="entry name" value="HTH_DeoR"/>
    <property type="match status" value="1"/>
</dbReference>
<dbReference type="EMBL" id="FQZO01000003">
    <property type="protein sequence ID" value="SHJ12338.1"/>
    <property type="molecule type" value="Genomic_DNA"/>
</dbReference>
<dbReference type="Pfam" id="PF00455">
    <property type="entry name" value="DeoRC"/>
    <property type="match status" value="1"/>
</dbReference>
<dbReference type="GO" id="GO:0003700">
    <property type="term" value="F:DNA-binding transcription factor activity"/>
    <property type="evidence" value="ECO:0007669"/>
    <property type="project" value="InterPro"/>
</dbReference>
<dbReference type="InterPro" id="IPR036390">
    <property type="entry name" value="WH_DNA-bd_sf"/>
</dbReference>
<dbReference type="PANTHER" id="PTHR30363:SF44">
    <property type="entry name" value="AGA OPERON TRANSCRIPTIONAL REPRESSOR-RELATED"/>
    <property type="match status" value="1"/>
</dbReference>
<dbReference type="PANTHER" id="PTHR30363">
    <property type="entry name" value="HTH-TYPE TRANSCRIPTIONAL REGULATOR SRLR-RELATED"/>
    <property type="match status" value="1"/>
</dbReference>
<dbReference type="PROSITE" id="PS51000">
    <property type="entry name" value="HTH_DEOR_2"/>
    <property type="match status" value="1"/>
</dbReference>
<protein>
    <submittedName>
        <fullName evidence="4">Transcriptional regulator, DeoR family</fullName>
    </submittedName>
</protein>
<accession>A0A1M6GR14</accession>
<dbReference type="OrthoDB" id="9797223at2"/>
<keyword evidence="2" id="KW-0804">Transcription</keyword>
<dbReference type="AlphaFoldDB" id="A0A1M6GR14"/>
<evidence type="ECO:0000313" key="5">
    <source>
        <dbReference type="Proteomes" id="UP000184080"/>
    </source>
</evidence>
<dbReference type="SMART" id="SM01134">
    <property type="entry name" value="DeoRC"/>
    <property type="match status" value="1"/>
</dbReference>
<dbReference type="SUPFAM" id="SSF46785">
    <property type="entry name" value="Winged helix' DNA-binding domain"/>
    <property type="match status" value="1"/>
</dbReference>
<evidence type="ECO:0000256" key="1">
    <source>
        <dbReference type="ARBA" id="ARBA00023015"/>
    </source>
</evidence>
<evidence type="ECO:0000313" key="4">
    <source>
        <dbReference type="EMBL" id="SHJ12338.1"/>
    </source>
</evidence>
<sequence>MFAEERWEEINKILKKEGKIKVKDLSSRFNVTEDCIRKDLKHLENQGFLKKIYGGAVKVRDSLHESDILVRKEMDIPAKNLIAQKAFDIIQDRSIIFLDISTTNIILAKLLSESTKNVTLITNMIEAIHVLSKNHNLTVVLTGGVLNKQMDGFTGASTIELISKYKFDMSFLGSCGLDVYDKSITTFDIEDGITKKAIIEASKKSYLVMENKKFNSDGNYKFAKIDDIDAIITEKLPDTETLSVLEDYKIQVI</sequence>
<dbReference type="InterPro" id="IPR014036">
    <property type="entry name" value="DeoR-like_C"/>
</dbReference>